<name>A0A9X1X258_9SPHI</name>
<accession>A0A9X1X258</accession>
<keyword evidence="4 7" id="KW-0133">Cell shape</keyword>
<dbReference type="EMBL" id="JALJEJ010000002">
    <property type="protein sequence ID" value="MCJ8208970.1"/>
    <property type="molecule type" value="Genomic_DNA"/>
</dbReference>
<dbReference type="GO" id="GO:0009252">
    <property type="term" value="P:peptidoglycan biosynthetic process"/>
    <property type="evidence" value="ECO:0007669"/>
    <property type="project" value="UniProtKB-KW"/>
</dbReference>
<feature type="active site" description="Nucleophile" evidence="7">
    <location>
        <position position="389"/>
    </location>
</feature>
<feature type="active site" description="Proton donor/acceptor" evidence="7">
    <location>
        <position position="370"/>
    </location>
</feature>
<dbReference type="Pfam" id="PF20142">
    <property type="entry name" value="Scaffold"/>
    <property type="match status" value="1"/>
</dbReference>
<evidence type="ECO:0000256" key="4">
    <source>
        <dbReference type="ARBA" id="ARBA00022960"/>
    </source>
</evidence>
<dbReference type="PANTHER" id="PTHR41533">
    <property type="entry name" value="L,D-TRANSPEPTIDASE HI_1667-RELATED"/>
    <property type="match status" value="1"/>
</dbReference>
<keyword evidence="8" id="KW-0732">Signal</keyword>
<feature type="domain" description="L,D-TPase catalytic" evidence="9">
    <location>
        <begin position="239"/>
        <end position="415"/>
    </location>
</feature>
<dbReference type="Pfam" id="PF03734">
    <property type="entry name" value="YkuD"/>
    <property type="match status" value="1"/>
</dbReference>
<dbReference type="RefSeq" id="WP_245128805.1">
    <property type="nucleotide sequence ID" value="NZ_JALJEJ010000002.1"/>
</dbReference>
<dbReference type="InterPro" id="IPR052905">
    <property type="entry name" value="LD-transpeptidase_YkuD-like"/>
</dbReference>
<evidence type="ECO:0000259" key="9">
    <source>
        <dbReference type="PROSITE" id="PS52029"/>
    </source>
</evidence>
<dbReference type="PROSITE" id="PS52029">
    <property type="entry name" value="LD_TPASE"/>
    <property type="match status" value="1"/>
</dbReference>
<dbReference type="Proteomes" id="UP001139450">
    <property type="component" value="Unassembled WGS sequence"/>
</dbReference>
<sequence length="480" mass="53833">MKKISATLNPFIKPLFLLFILLSSLTCRAGAVTADTAVVSAIKQSVNSAADNGANFPASVKRFYERGLLQPAWINTANQKLTTDAMLLLDCVLQYGLSHADFHPQELTYDQLKAIVEQPQTVDVKTKARFDVLLTDAMITMINYLHYGKLNPYYDGAKVDQGAGDIDAATVLQKALKNGRLDDILNVQPKVQAYADMQAYMRLWKGQFTGDCYEEPTGDVEKVALNMERLRWALFNSESYLWVNIPSFTLFYRNGNAVEQFRVIVGKPSTPTPTLNSSITYFTTAPEWKVPAKIFARELLPKALKDADYLENNHYAIYNRKGNFIEPSKENLATITANPAGYYARQSAGCDNSLGLIVFRFNNPYDIYLHDTPQQALFAKDERAFSHGCIRVKNARKLATLLLVNDKAAAKVAAMETALDTYDTKDFRLKTALPIKITYVTCTIKEGQVQNLPDVYNRDKALALALFMKDKTRNQPLAEH</sequence>
<keyword evidence="11" id="KW-1185">Reference proteome</keyword>
<evidence type="ECO:0000256" key="1">
    <source>
        <dbReference type="ARBA" id="ARBA00004752"/>
    </source>
</evidence>
<gene>
    <name evidence="10" type="ORF">MUY27_04565</name>
</gene>
<keyword evidence="3" id="KW-0808">Transferase</keyword>
<evidence type="ECO:0000256" key="6">
    <source>
        <dbReference type="ARBA" id="ARBA00023316"/>
    </source>
</evidence>
<feature type="signal peptide" evidence="8">
    <location>
        <begin position="1"/>
        <end position="29"/>
    </location>
</feature>
<feature type="chain" id="PRO_5040878734" evidence="8">
    <location>
        <begin position="30"/>
        <end position="480"/>
    </location>
</feature>
<dbReference type="GO" id="GO:0004180">
    <property type="term" value="F:carboxypeptidase activity"/>
    <property type="evidence" value="ECO:0007669"/>
    <property type="project" value="UniProtKB-ARBA"/>
</dbReference>
<dbReference type="SUPFAM" id="SSF141523">
    <property type="entry name" value="L,D-transpeptidase catalytic domain-like"/>
    <property type="match status" value="1"/>
</dbReference>
<evidence type="ECO:0000256" key="5">
    <source>
        <dbReference type="ARBA" id="ARBA00022984"/>
    </source>
</evidence>
<evidence type="ECO:0000256" key="3">
    <source>
        <dbReference type="ARBA" id="ARBA00022679"/>
    </source>
</evidence>
<dbReference type="InterPro" id="IPR045380">
    <property type="entry name" value="LD_TPept_scaffold_dom"/>
</dbReference>
<reference evidence="10" key="1">
    <citation type="submission" date="2022-04" db="EMBL/GenBank/DDBJ databases">
        <title>Mucilaginibacter sp. RS28 isolated from freshwater.</title>
        <authorList>
            <person name="Ko S.-R."/>
        </authorList>
    </citation>
    <scope>NUCLEOTIDE SEQUENCE</scope>
    <source>
        <strain evidence="10">RS28</strain>
    </source>
</reference>
<evidence type="ECO:0000256" key="8">
    <source>
        <dbReference type="SAM" id="SignalP"/>
    </source>
</evidence>
<comment type="caution">
    <text evidence="10">The sequence shown here is derived from an EMBL/GenBank/DDBJ whole genome shotgun (WGS) entry which is preliminary data.</text>
</comment>
<dbReference type="InterPro" id="IPR005490">
    <property type="entry name" value="LD_TPept_cat_dom"/>
</dbReference>
<dbReference type="Gene3D" id="2.40.440.10">
    <property type="entry name" value="L,D-transpeptidase catalytic domain-like"/>
    <property type="match status" value="1"/>
</dbReference>
<dbReference type="CDD" id="cd16913">
    <property type="entry name" value="YkuD_like"/>
    <property type="match status" value="1"/>
</dbReference>
<dbReference type="AlphaFoldDB" id="A0A9X1X258"/>
<dbReference type="GO" id="GO:0071555">
    <property type="term" value="P:cell wall organization"/>
    <property type="evidence" value="ECO:0007669"/>
    <property type="project" value="UniProtKB-UniRule"/>
</dbReference>
<evidence type="ECO:0000256" key="2">
    <source>
        <dbReference type="ARBA" id="ARBA00005992"/>
    </source>
</evidence>
<dbReference type="GO" id="GO:0008360">
    <property type="term" value="P:regulation of cell shape"/>
    <property type="evidence" value="ECO:0007669"/>
    <property type="project" value="UniProtKB-UniRule"/>
</dbReference>
<protein>
    <submittedName>
        <fullName evidence="10">L,D-transpeptidase family protein</fullName>
    </submittedName>
</protein>
<dbReference type="InterPro" id="IPR038063">
    <property type="entry name" value="Transpep_catalytic_dom"/>
</dbReference>
<evidence type="ECO:0000313" key="11">
    <source>
        <dbReference type="Proteomes" id="UP001139450"/>
    </source>
</evidence>
<comment type="pathway">
    <text evidence="1 7">Cell wall biogenesis; peptidoglycan biosynthesis.</text>
</comment>
<proteinExistence type="inferred from homology"/>
<evidence type="ECO:0000256" key="7">
    <source>
        <dbReference type="PROSITE-ProRule" id="PRU01373"/>
    </source>
</evidence>
<evidence type="ECO:0000313" key="10">
    <source>
        <dbReference type="EMBL" id="MCJ8208970.1"/>
    </source>
</evidence>
<comment type="similarity">
    <text evidence="2">Belongs to the YkuD family.</text>
</comment>
<keyword evidence="6 7" id="KW-0961">Cell wall biogenesis/degradation</keyword>
<organism evidence="10 11">
    <name type="scientific">Mucilaginibacter straminoryzae</name>
    <dbReference type="NCBI Taxonomy" id="2932774"/>
    <lineage>
        <taxon>Bacteria</taxon>
        <taxon>Pseudomonadati</taxon>
        <taxon>Bacteroidota</taxon>
        <taxon>Sphingobacteriia</taxon>
        <taxon>Sphingobacteriales</taxon>
        <taxon>Sphingobacteriaceae</taxon>
        <taxon>Mucilaginibacter</taxon>
    </lineage>
</organism>
<dbReference type="GO" id="GO:0016740">
    <property type="term" value="F:transferase activity"/>
    <property type="evidence" value="ECO:0007669"/>
    <property type="project" value="UniProtKB-KW"/>
</dbReference>
<dbReference type="PANTHER" id="PTHR41533:SF2">
    <property type="entry name" value="BLR7131 PROTEIN"/>
    <property type="match status" value="1"/>
</dbReference>
<keyword evidence="5 7" id="KW-0573">Peptidoglycan synthesis</keyword>